<keyword evidence="3" id="KW-0479">Metal-binding</keyword>
<dbReference type="InterPro" id="IPR050612">
    <property type="entry name" value="Prok_Mopterin_Oxidored"/>
</dbReference>
<keyword evidence="2" id="KW-0500">Molybdenum</keyword>
<dbReference type="PANTHER" id="PTHR43742">
    <property type="entry name" value="TRIMETHYLAMINE-N-OXIDE REDUCTASE"/>
    <property type="match status" value="1"/>
</dbReference>
<feature type="non-terminal residue" evidence="8">
    <location>
        <position position="1"/>
    </location>
</feature>
<dbReference type="Gene3D" id="2.40.40.20">
    <property type="match status" value="1"/>
</dbReference>
<feature type="domain" description="Molybdopterin dinucleotide-binding" evidence="7">
    <location>
        <begin position="56"/>
        <end position="160"/>
    </location>
</feature>
<comment type="cofactor">
    <cofactor evidence="1">
        <name>Mo-bis(molybdopterin guanine dinucleotide)</name>
        <dbReference type="ChEBI" id="CHEBI:60539"/>
    </cofactor>
</comment>
<proteinExistence type="predicted"/>
<dbReference type="Pfam" id="PF01568">
    <property type="entry name" value="Molydop_binding"/>
    <property type="match status" value="1"/>
</dbReference>
<dbReference type="PANTHER" id="PTHR43742:SF6">
    <property type="entry name" value="OXIDOREDUCTASE YYAE-RELATED"/>
    <property type="match status" value="1"/>
</dbReference>
<keyword evidence="4" id="KW-0560">Oxidoreductase</keyword>
<sequence>YQEIAFSDLKFNTPTNKIEFFCQRMRDRWGEDPLPAYSEPVENKDSSPNIYNKYPLSLISSHAYNKMNSQFSDISILKEEPFVWVNPHDAVKRGINKNDRVKVYNERGNLILKAILTEKVTPGIVHTYFGWWGGVHQANINKLIGDYVSDMGYGAAFQNCLVEVQKVK</sequence>
<dbReference type="InterPro" id="IPR006657">
    <property type="entry name" value="MoPterin_dinucl-bd_dom"/>
</dbReference>
<comment type="caution">
    <text evidence="8">The sequence shown here is derived from an EMBL/GenBank/DDBJ whole genome shotgun (WGS) entry which is preliminary data.</text>
</comment>
<protein>
    <recommendedName>
        <fullName evidence="7">Molybdopterin dinucleotide-binding domain-containing protein</fullName>
    </recommendedName>
</protein>
<dbReference type="GO" id="GO:0016491">
    <property type="term" value="F:oxidoreductase activity"/>
    <property type="evidence" value="ECO:0007669"/>
    <property type="project" value="UniProtKB-KW"/>
</dbReference>
<reference evidence="8" key="1">
    <citation type="journal article" date="2014" name="Front. Microbiol.">
        <title>High frequency of phylogenetically diverse reductive dehalogenase-homologous genes in deep subseafloor sedimentary metagenomes.</title>
        <authorList>
            <person name="Kawai M."/>
            <person name="Futagami T."/>
            <person name="Toyoda A."/>
            <person name="Takaki Y."/>
            <person name="Nishi S."/>
            <person name="Hori S."/>
            <person name="Arai W."/>
            <person name="Tsubouchi T."/>
            <person name="Morono Y."/>
            <person name="Uchiyama I."/>
            <person name="Ito T."/>
            <person name="Fujiyama A."/>
            <person name="Inagaki F."/>
            <person name="Takami H."/>
        </authorList>
    </citation>
    <scope>NUCLEOTIDE SEQUENCE</scope>
    <source>
        <strain evidence="8">Expedition CK06-06</strain>
    </source>
</reference>
<dbReference type="EMBL" id="BARU01008241">
    <property type="protein sequence ID" value="GAH38638.1"/>
    <property type="molecule type" value="Genomic_DNA"/>
</dbReference>
<dbReference type="GO" id="GO:0046872">
    <property type="term" value="F:metal ion binding"/>
    <property type="evidence" value="ECO:0007669"/>
    <property type="project" value="UniProtKB-KW"/>
</dbReference>
<evidence type="ECO:0000256" key="5">
    <source>
        <dbReference type="ARBA" id="ARBA00023004"/>
    </source>
</evidence>
<organism evidence="8">
    <name type="scientific">marine sediment metagenome</name>
    <dbReference type="NCBI Taxonomy" id="412755"/>
    <lineage>
        <taxon>unclassified sequences</taxon>
        <taxon>metagenomes</taxon>
        <taxon>ecological metagenomes</taxon>
    </lineage>
</organism>
<keyword evidence="5" id="KW-0408">Iron</keyword>
<keyword evidence="6" id="KW-0411">Iron-sulfur</keyword>
<evidence type="ECO:0000256" key="6">
    <source>
        <dbReference type="ARBA" id="ARBA00023014"/>
    </source>
</evidence>
<dbReference type="GO" id="GO:0051536">
    <property type="term" value="F:iron-sulfur cluster binding"/>
    <property type="evidence" value="ECO:0007669"/>
    <property type="project" value="UniProtKB-KW"/>
</dbReference>
<dbReference type="InterPro" id="IPR009010">
    <property type="entry name" value="Asp_de-COase-like_dom_sf"/>
</dbReference>
<dbReference type="InterPro" id="IPR006655">
    <property type="entry name" value="Mopterin_OxRdtase_prok_CS"/>
</dbReference>
<dbReference type="GO" id="GO:0043546">
    <property type="term" value="F:molybdopterin cofactor binding"/>
    <property type="evidence" value="ECO:0007669"/>
    <property type="project" value="InterPro"/>
</dbReference>
<evidence type="ECO:0000256" key="2">
    <source>
        <dbReference type="ARBA" id="ARBA00022505"/>
    </source>
</evidence>
<dbReference type="PROSITE" id="PS00932">
    <property type="entry name" value="MOLYBDOPTERIN_PROK_3"/>
    <property type="match status" value="1"/>
</dbReference>
<dbReference type="AlphaFoldDB" id="X1H039"/>
<evidence type="ECO:0000256" key="4">
    <source>
        <dbReference type="ARBA" id="ARBA00023002"/>
    </source>
</evidence>
<accession>X1H039</accession>
<evidence type="ECO:0000256" key="3">
    <source>
        <dbReference type="ARBA" id="ARBA00022723"/>
    </source>
</evidence>
<dbReference type="SUPFAM" id="SSF50692">
    <property type="entry name" value="ADC-like"/>
    <property type="match status" value="1"/>
</dbReference>
<evidence type="ECO:0000259" key="7">
    <source>
        <dbReference type="Pfam" id="PF01568"/>
    </source>
</evidence>
<name>X1H039_9ZZZZ</name>
<evidence type="ECO:0000313" key="8">
    <source>
        <dbReference type="EMBL" id="GAH38638.1"/>
    </source>
</evidence>
<gene>
    <name evidence="8" type="ORF">S03H2_16153</name>
</gene>
<evidence type="ECO:0000256" key="1">
    <source>
        <dbReference type="ARBA" id="ARBA00001942"/>
    </source>
</evidence>